<dbReference type="Proteomes" id="UP000824120">
    <property type="component" value="Chromosome 8"/>
</dbReference>
<organism evidence="1 2">
    <name type="scientific">Solanum commersonii</name>
    <name type="common">Commerson's wild potato</name>
    <name type="synonym">Commerson's nightshade</name>
    <dbReference type="NCBI Taxonomy" id="4109"/>
    <lineage>
        <taxon>Eukaryota</taxon>
        <taxon>Viridiplantae</taxon>
        <taxon>Streptophyta</taxon>
        <taxon>Embryophyta</taxon>
        <taxon>Tracheophyta</taxon>
        <taxon>Spermatophyta</taxon>
        <taxon>Magnoliopsida</taxon>
        <taxon>eudicotyledons</taxon>
        <taxon>Gunneridae</taxon>
        <taxon>Pentapetalae</taxon>
        <taxon>asterids</taxon>
        <taxon>lamiids</taxon>
        <taxon>Solanales</taxon>
        <taxon>Solanaceae</taxon>
        <taxon>Solanoideae</taxon>
        <taxon>Solaneae</taxon>
        <taxon>Solanum</taxon>
    </lineage>
</organism>
<comment type="caution">
    <text evidence="1">The sequence shown here is derived from an EMBL/GenBank/DDBJ whole genome shotgun (WGS) entry which is preliminary data.</text>
</comment>
<accession>A0A9J5XU98</accession>
<proteinExistence type="predicted"/>
<evidence type="ECO:0000313" key="2">
    <source>
        <dbReference type="Proteomes" id="UP000824120"/>
    </source>
</evidence>
<name>A0A9J5XU98_SOLCO</name>
<dbReference type="OrthoDB" id="6078042at2759"/>
<dbReference type="EMBL" id="JACXVP010000008">
    <property type="protein sequence ID" value="KAG5590744.1"/>
    <property type="molecule type" value="Genomic_DNA"/>
</dbReference>
<protein>
    <submittedName>
        <fullName evidence="1">Uncharacterized protein</fullName>
    </submittedName>
</protein>
<sequence>MEMQVELNAAVHQNVSATLNRYTCSTDINACEDSVLNDETKWDNVRKGNCCLSPNSNIDALLYRKVGPEERKMSNMPGTSN</sequence>
<dbReference type="PANTHER" id="PTHR46519">
    <property type="entry name" value="RING/U-BOX SUPERFAMILY PROTEIN"/>
    <property type="match status" value="1"/>
</dbReference>
<gene>
    <name evidence="1" type="ORF">H5410_041258</name>
</gene>
<keyword evidence="2" id="KW-1185">Reference proteome</keyword>
<dbReference type="PANTHER" id="PTHR46519:SF14">
    <property type="entry name" value="RING-TYPE DOMAIN-CONTAINING PROTEIN"/>
    <property type="match status" value="1"/>
</dbReference>
<evidence type="ECO:0000313" key="1">
    <source>
        <dbReference type="EMBL" id="KAG5590744.1"/>
    </source>
</evidence>
<reference evidence="1 2" key="1">
    <citation type="submission" date="2020-09" db="EMBL/GenBank/DDBJ databases">
        <title>De no assembly of potato wild relative species, Solanum commersonii.</title>
        <authorList>
            <person name="Cho K."/>
        </authorList>
    </citation>
    <scope>NUCLEOTIDE SEQUENCE [LARGE SCALE GENOMIC DNA]</scope>
    <source>
        <strain evidence="1">LZ3.2</strain>
        <tissue evidence="1">Leaf</tissue>
    </source>
</reference>
<dbReference type="AlphaFoldDB" id="A0A9J5XU98"/>